<dbReference type="EMBL" id="BOPZ01000019">
    <property type="protein sequence ID" value="GIM29568.1"/>
    <property type="molecule type" value="Genomic_DNA"/>
</dbReference>
<proteinExistence type="predicted"/>
<dbReference type="GO" id="GO:0016747">
    <property type="term" value="F:acyltransferase activity, transferring groups other than amino-acyl groups"/>
    <property type="evidence" value="ECO:0007669"/>
    <property type="project" value="InterPro"/>
</dbReference>
<dbReference type="Gene3D" id="3.40.630.30">
    <property type="match status" value="1"/>
</dbReference>
<dbReference type="RefSeq" id="WP_212904262.1">
    <property type="nucleotide sequence ID" value="NZ_BOPZ01000019.1"/>
</dbReference>
<gene>
    <name evidence="4" type="ORF">CPJCM30710_22340</name>
</gene>
<dbReference type="PANTHER" id="PTHR43072:SF23">
    <property type="entry name" value="UPF0039 PROTEIN C11D3.02C"/>
    <property type="match status" value="1"/>
</dbReference>
<dbReference type="PROSITE" id="PS51186">
    <property type="entry name" value="GNAT"/>
    <property type="match status" value="1"/>
</dbReference>
<protein>
    <submittedName>
        <fullName evidence="4">N-acetyltransferase</fullName>
    </submittedName>
</protein>
<comment type="caution">
    <text evidence="4">The sequence shown here is derived from an EMBL/GenBank/DDBJ whole genome shotgun (WGS) entry which is preliminary data.</text>
</comment>
<evidence type="ECO:0000256" key="1">
    <source>
        <dbReference type="ARBA" id="ARBA00022679"/>
    </source>
</evidence>
<keyword evidence="5" id="KW-1185">Reference proteome</keyword>
<dbReference type="CDD" id="cd04301">
    <property type="entry name" value="NAT_SF"/>
    <property type="match status" value="1"/>
</dbReference>
<reference evidence="4" key="1">
    <citation type="submission" date="2021-03" db="EMBL/GenBank/DDBJ databases">
        <title>Taxonomic study of Clostridium polyendosporum from meadow-gley soil under rice.</title>
        <authorList>
            <person name="Kobayashi H."/>
            <person name="Tanizawa Y."/>
            <person name="Yagura M."/>
        </authorList>
    </citation>
    <scope>NUCLEOTIDE SEQUENCE</scope>
    <source>
        <strain evidence="4">JCM 30710</strain>
    </source>
</reference>
<dbReference type="Proteomes" id="UP000679179">
    <property type="component" value="Unassembled WGS sequence"/>
</dbReference>
<keyword evidence="2" id="KW-0012">Acyltransferase</keyword>
<name>A0A919VMG7_9CLOT</name>
<accession>A0A919VMG7</accession>
<evidence type="ECO:0000313" key="4">
    <source>
        <dbReference type="EMBL" id="GIM29568.1"/>
    </source>
</evidence>
<evidence type="ECO:0000313" key="5">
    <source>
        <dbReference type="Proteomes" id="UP000679179"/>
    </source>
</evidence>
<dbReference type="InterPro" id="IPR016181">
    <property type="entry name" value="Acyl_CoA_acyltransferase"/>
</dbReference>
<dbReference type="AlphaFoldDB" id="A0A919VMG7"/>
<organism evidence="4 5">
    <name type="scientific">Clostridium polyendosporum</name>
    <dbReference type="NCBI Taxonomy" id="69208"/>
    <lineage>
        <taxon>Bacteria</taxon>
        <taxon>Bacillati</taxon>
        <taxon>Bacillota</taxon>
        <taxon>Clostridia</taxon>
        <taxon>Eubacteriales</taxon>
        <taxon>Clostridiaceae</taxon>
        <taxon>Clostridium</taxon>
    </lineage>
</organism>
<feature type="domain" description="N-acetyltransferase" evidence="3">
    <location>
        <begin position="3"/>
        <end position="163"/>
    </location>
</feature>
<dbReference type="Pfam" id="PF00583">
    <property type="entry name" value="Acetyltransf_1"/>
    <property type="match status" value="1"/>
</dbReference>
<evidence type="ECO:0000259" key="3">
    <source>
        <dbReference type="PROSITE" id="PS51186"/>
    </source>
</evidence>
<dbReference type="SUPFAM" id="SSF55729">
    <property type="entry name" value="Acyl-CoA N-acyltransferases (Nat)"/>
    <property type="match status" value="1"/>
</dbReference>
<sequence length="163" mass="18827">MDIKFIPFTEDYIEAAREIYNYYVRNTTVTFHIDDISYDEMKGILFHPDKRYKTFGIFHEDTLIGYILTVPFKNRGAFRRSGEVTIYLSPQLSGKGIGTKALNFIEEEARNSDIKVLLAVVADENQQSKVLFQKCGYEKCAHFKGVGEKFGRVLDLVCFEKEL</sequence>
<dbReference type="InterPro" id="IPR000182">
    <property type="entry name" value="GNAT_dom"/>
</dbReference>
<dbReference type="PANTHER" id="PTHR43072">
    <property type="entry name" value="N-ACETYLTRANSFERASE"/>
    <property type="match status" value="1"/>
</dbReference>
<keyword evidence="1" id="KW-0808">Transferase</keyword>
<evidence type="ECO:0000256" key="2">
    <source>
        <dbReference type="ARBA" id="ARBA00023315"/>
    </source>
</evidence>